<evidence type="ECO:0000259" key="6">
    <source>
        <dbReference type="PROSITE" id="PS51787"/>
    </source>
</evidence>
<evidence type="ECO:0000256" key="1">
    <source>
        <dbReference type="ARBA" id="ARBA00022723"/>
    </source>
</evidence>
<organism evidence="7 8">
    <name type="scientific">Oleoguttula mirabilis</name>
    <dbReference type="NCBI Taxonomy" id="1507867"/>
    <lineage>
        <taxon>Eukaryota</taxon>
        <taxon>Fungi</taxon>
        <taxon>Dikarya</taxon>
        <taxon>Ascomycota</taxon>
        <taxon>Pezizomycotina</taxon>
        <taxon>Dothideomycetes</taxon>
        <taxon>Dothideomycetidae</taxon>
        <taxon>Mycosphaerellales</taxon>
        <taxon>Teratosphaeriaceae</taxon>
        <taxon>Oleoguttula</taxon>
    </lineage>
</organism>
<keyword evidence="3" id="KW-0862">Zinc</keyword>
<name>A0AAV9J805_9PEZI</name>
<dbReference type="InterPro" id="IPR001841">
    <property type="entry name" value="Znf_RING"/>
</dbReference>
<dbReference type="InterPro" id="IPR046336">
    <property type="entry name" value="Lon_prtase_N_sf"/>
</dbReference>
<feature type="domain" description="RING-type" evidence="5">
    <location>
        <begin position="47"/>
        <end position="85"/>
    </location>
</feature>
<reference evidence="7 8" key="1">
    <citation type="submission" date="2021-11" db="EMBL/GenBank/DDBJ databases">
        <title>Black yeast isolated from Biological Soil Crust.</title>
        <authorList>
            <person name="Kurbessoian T."/>
        </authorList>
    </citation>
    <scope>NUCLEOTIDE SEQUENCE [LARGE SCALE GENOMIC DNA]</scope>
    <source>
        <strain evidence="7 8">CCFEE 5522</strain>
    </source>
</reference>
<comment type="caution">
    <text evidence="7">The sequence shown here is derived from an EMBL/GenBank/DDBJ whole genome shotgun (WGS) entry which is preliminary data.</text>
</comment>
<dbReference type="PANTHER" id="PTHR23327">
    <property type="entry name" value="RING FINGER PROTEIN 127"/>
    <property type="match status" value="1"/>
</dbReference>
<evidence type="ECO:0000256" key="2">
    <source>
        <dbReference type="ARBA" id="ARBA00022771"/>
    </source>
</evidence>
<evidence type="ECO:0000256" key="3">
    <source>
        <dbReference type="ARBA" id="ARBA00022833"/>
    </source>
</evidence>
<keyword evidence="1" id="KW-0479">Metal-binding</keyword>
<dbReference type="GO" id="GO:0061630">
    <property type="term" value="F:ubiquitin protein ligase activity"/>
    <property type="evidence" value="ECO:0007669"/>
    <property type="project" value="TreeGrafter"/>
</dbReference>
<dbReference type="Proteomes" id="UP001324427">
    <property type="component" value="Unassembled WGS sequence"/>
</dbReference>
<accession>A0AAV9J805</accession>
<dbReference type="GO" id="GO:0008270">
    <property type="term" value="F:zinc ion binding"/>
    <property type="evidence" value="ECO:0007669"/>
    <property type="project" value="UniProtKB-KW"/>
</dbReference>
<dbReference type="AlphaFoldDB" id="A0AAV9J805"/>
<dbReference type="InterPro" id="IPR017907">
    <property type="entry name" value="Znf_RING_CS"/>
</dbReference>
<dbReference type="InterPro" id="IPR015947">
    <property type="entry name" value="PUA-like_sf"/>
</dbReference>
<dbReference type="EMBL" id="JAVFHQ010000056">
    <property type="protein sequence ID" value="KAK4541159.1"/>
    <property type="molecule type" value="Genomic_DNA"/>
</dbReference>
<dbReference type="InterPro" id="IPR003111">
    <property type="entry name" value="Lon_prtase_N"/>
</dbReference>
<dbReference type="CDD" id="cd16514">
    <property type="entry name" value="RING-HC_LONFs_rpt2"/>
    <property type="match status" value="1"/>
</dbReference>
<dbReference type="SUPFAM" id="SSF57850">
    <property type="entry name" value="RING/U-box"/>
    <property type="match status" value="1"/>
</dbReference>
<keyword evidence="8" id="KW-1185">Reference proteome</keyword>
<protein>
    <recommendedName>
        <fullName evidence="9">LON peptidase N-terminal domain and RING finger protein 1</fullName>
    </recommendedName>
</protein>
<dbReference type="Pfam" id="PF02190">
    <property type="entry name" value="LON_substr_bdg"/>
    <property type="match status" value="1"/>
</dbReference>
<dbReference type="SMART" id="SM00184">
    <property type="entry name" value="RING"/>
    <property type="match status" value="1"/>
</dbReference>
<dbReference type="PROSITE" id="PS51787">
    <property type="entry name" value="LON_N"/>
    <property type="match status" value="1"/>
</dbReference>
<dbReference type="PROSITE" id="PS00518">
    <property type="entry name" value="ZF_RING_1"/>
    <property type="match status" value="1"/>
</dbReference>
<dbReference type="InterPro" id="IPR013083">
    <property type="entry name" value="Znf_RING/FYVE/PHD"/>
</dbReference>
<dbReference type="PROSITE" id="PS50089">
    <property type="entry name" value="ZF_RING_2"/>
    <property type="match status" value="1"/>
</dbReference>
<dbReference type="PANTHER" id="PTHR23327:SF42">
    <property type="entry name" value="LON PEPTIDASE N-TERMINAL DOMAIN AND RING FINGER PROTEIN C14F5.10C"/>
    <property type="match status" value="1"/>
</dbReference>
<gene>
    <name evidence="7" type="ORF">LTR36_008233</name>
</gene>
<dbReference type="Gene3D" id="2.30.130.40">
    <property type="entry name" value="LON domain-like"/>
    <property type="match status" value="1"/>
</dbReference>
<sequence length="358" mass="40594">MLAAQGKLGYHVELDYQAASGLSERERALDDTVLSELLESTHREVDCQVCYNLMLDPVTTYCGHTLCRKCLARVLDHTHHCPVCRRGMAIPPLQQTRSNVTLVKLLNGLCPDAVAARAEAVFEEEREGTGDLDVPLFVCTLGFPNQLTFLRIFEPRYRLMIRRALEGNGEFGMLMYNRYLEPQGDLGPVHFYHYGIMLRILHTQTLADGTNLVESRGMYRFRVKAHGVRDGYGVGNVERFDDVPLAEEERIEAEETSLPAAGEGDMTGQINRMPTCALVALGQDFVTRMQARSANWLQQRVLDVHGQPPDDAALFPYWFASVLPISEEEKYKLMGTTTVRERLKVTASWIRRIESQRW</sequence>
<dbReference type="SMART" id="SM00464">
    <property type="entry name" value="LON"/>
    <property type="match status" value="1"/>
</dbReference>
<dbReference type="Gene3D" id="1.20.58.1480">
    <property type="match status" value="1"/>
</dbReference>
<dbReference type="Gene3D" id="3.30.40.10">
    <property type="entry name" value="Zinc/RING finger domain, C3HC4 (zinc finger)"/>
    <property type="match status" value="1"/>
</dbReference>
<evidence type="ECO:0000256" key="4">
    <source>
        <dbReference type="PROSITE-ProRule" id="PRU00175"/>
    </source>
</evidence>
<dbReference type="SUPFAM" id="SSF88697">
    <property type="entry name" value="PUA domain-like"/>
    <property type="match status" value="1"/>
</dbReference>
<feature type="domain" description="Lon N-terminal" evidence="6">
    <location>
        <begin position="131"/>
        <end position="354"/>
    </location>
</feature>
<evidence type="ECO:0000313" key="8">
    <source>
        <dbReference type="Proteomes" id="UP001324427"/>
    </source>
</evidence>
<keyword evidence="2 4" id="KW-0863">Zinc-finger</keyword>
<evidence type="ECO:0008006" key="9">
    <source>
        <dbReference type="Google" id="ProtNLM"/>
    </source>
</evidence>
<evidence type="ECO:0000259" key="5">
    <source>
        <dbReference type="PROSITE" id="PS50089"/>
    </source>
</evidence>
<dbReference type="Pfam" id="PF13923">
    <property type="entry name" value="zf-C3HC4_2"/>
    <property type="match status" value="1"/>
</dbReference>
<proteinExistence type="predicted"/>
<evidence type="ECO:0000313" key="7">
    <source>
        <dbReference type="EMBL" id="KAK4541159.1"/>
    </source>
</evidence>